<keyword evidence="4" id="KW-0902">Two-component regulatory system</keyword>
<feature type="domain" description="Response regulatory" evidence="10">
    <location>
        <begin position="3"/>
        <end position="119"/>
    </location>
</feature>
<evidence type="ECO:0000313" key="11">
    <source>
        <dbReference type="EMBL" id="ODG90027.1"/>
    </source>
</evidence>
<organism evidence="11 12">
    <name type="scientific">Gottfriedia luciferensis</name>
    <dbReference type="NCBI Taxonomy" id="178774"/>
    <lineage>
        <taxon>Bacteria</taxon>
        <taxon>Bacillati</taxon>
        <taxon>Bacillota</taxon>
        <taxon>Bacilli</taxon>
        <taxon>Bacillales</taxon>
        <taxon>Bacillaceae</taxon>
        <taxon>Gottfriedia</taxon>
    </lineage>
</organism>
<proteinExistence type="predicted"/>
<evidence type="ECO:0000256" key="4">
    <source>
        <dbReference type="ARBA" id="ARBA00023012"/>
    </source>
</evidence>
<dbReference type="PANTHER" id="PTHR45526">
    <property type="entry name" value="TRANSCRIPTIONAL REGULATORY PROTEIN DPIA"/>
    <property type="match status" value="1"/>
</dbReference>
<dbReference type="InterPro" id="IPR011006">
    <property type="entry name" value="CheY-like_superfamily"/>
</dbReference>
<evidence type="ECO:0000256" key="1">
    <source>
        <dbReference type="ARBA" id="ARBA00004496"/>
    </source>
</evidence>
<sequence>MIKVLIVEDDPMVAEFNKRYLKEIKGFSLLGITHSVKDAIKFLKNEQVDLILLDVYMPGSTGLELLSFIREQNMAVDVILITAAADKEKIHTAIRYGAIDYLIKPFEFERFNQALMRYKDKYNFFATKNLFSQEDLDEQFFSIDQKPIGDAMSNLPKGLTSSTLQVVLNVIKSKGNNQFTTDDISETTLISRVSIRKYLKFLTSLGALEESLTYGIGRPVYLYTLKLDKLNQVNTLF</sequence>
<keyword evidence="8" id="KW-0804">Transcription</keyword>
<keyword evidence="3 9" id="KW-0597">Phosphoprotein</keyword>
<evidence type="ECO:0000256" key="3">
    <source>
        <dbReference type="ARBA" id="ARBA00022553"/>
    </source>
</evidence>
<dbReference type="Pfam" id="PF00072">
    <property type="entry name" value="Response_reg"/>
    <property type="match status" value="1"/>
</dbReference>
<dbReference type="Gene3D" id="3.40.50.2300">
    <property type="match status" value="1"/>
</dbReference>
<dbReference type="PROSITE" id="PS50110">
    <property type="entry name" value="RESPONSE_REGULATORY"/>
    <property type="match status" value="1"/>
</dbReference>
<dbReference type="Gene3D" id="1.10.10.10">
    <property type="entry name" value="Winged helix-like DNA-binding domain superfamily/Winged helix DNA-binding domain"/>
    <property type="match status" value="1"/>
</dbReference>
<dbReference type="SMART" id="SM00448">
    <property type="entry name" value="REC"/>
    <property type="match status" value="1"/>
</dbReference>
<dbReference type="InterPro" id="IPR001789">
    <property type="entry name" value="Sig_transdc_resp-reg_receiver"/>
</dbReference>
<accession>A0ABX2ZND8</accession>
<comment type="caution">
    <text evidence="11">The sequence shown here is derived from an EMBL/GenBank/DDBJ whole genome shotgun (WGS) entry which is preliminary data.</text>
</comment>
<name>A0ABX2ZND8_9BACI</name>
<evidence type="ECO:0000256" key="8">
    <source>
        <dbReference type="ARBA" id="ARBA00023163"/>
    </source>
</evidence>
<dbReference type="PIRSF" id="PIRSF006171">
    <property type="entry name" value="RR_citrat_malat"/>
    <property type="match status" value="1"/>
</dbReference>
<dbReference type="Proteomes" id="UP000094580">
    <property type="component" value="Unassembled WGS sequence"/>
</dbReference>
<evidence type="ECO:0000256" key="5">
    <source>
        <dbReference type="ARBA" id="ARBA00023015"/>
    </source>
</evidence>
<evidence type="ECO:0000259" key="10">
    <source>
        <dbReference type="PROSITE" id="PS50110"/>
    </source>
</evidence>
<evidence type="ECO:0000256" key="7">
    <source>
        <dbReference type="ARBA" id="ARBA00023159"/>
    </source>
</evidence>
<keyword evidence="7" id="KW-0010">Activator</keyword>
<dbReference type="SUPFAM" id="SSF52172">
    <property type="entry name" value="CheY-like"/>
    <property type="match status" value="1"/>
</dbReference>
<dbReference type="InterPro" id="IPR051271">
    <property type="entry name" value="2C-system_Tx_regulators"/>
</dbReference>
<evidence type="ECO:0000256" key="2">
    <source>
        <dbReference type="ARBA" id="ARBA00022490"/>
    </source>
</evidence>
<dbReference type="CDD" id="cd19925">
    <property type="entry name" value="REC_citrate_TCS"/>
    <property type="match status" value="1"/>
</dbReference>
<comment type="subcellular location">
    <subcellularLocation>
        <location evidence="1">Cytoplasm</location>
    </subcellularLocation>
</comment>
<dbReference type="RefSeq" id="WP_069035356.1">
    <property type="nucleotide sequence ID" value="NZ_MDKC01000036.1"/>
</dbReference>
<gene>
    <name evidence="11" type="ORF">BED47_14275</name>
</gene>
<dbReference type="InterPro" id="IPR024187">
    <property type="entry name" value="Sig_transdc_resp-reg_cit/mal"/>
</dbReference>
<dbReference type="EMBL" id="MDKC01000036">
    <property type="protein sequence ID" value="ODG90027.1"/>
    <property type="molecule type" value="Genomic_DNA"/>
</dbReference>
<keyword evidence="6" id="KW-0238">DNA-binding</keyword>
<dbReference type="InterPro" id="IPR036388">
    <property type="entry name" value="WH-like_DNA-bd_sf"/>
</dbReference>
<evidence type="ECO:0000256" key="6">
    <source>
        <dbReference type="ARBA" id="ARBA00023125"/>
    </source>
</evidence>
<feature type="modified residue" description="4-aspartylphosphate" evidence="9">
    <location>
        <position position="54"/>
    </location>
</feature>
<keyword evidence="12" id="KW-1185">Reference proteome</keyword>
<dbReference type="PANTHER" id="PTHR45526:SF1">
    <property type="entry name" value="TRANSCRIPTIONAL REGULATORY PROTEIN DCUR-RELATED"/>
    <property type="match status" value="1"/>
</dbReference>
<keyword evidence="2" id="KW-0963">Cytoplasm</keyword>
<protein>
    <submittedName>
        <fullName evidence="11">Two-component system response regulator DcuR</fullName>
    </submittedName>
</protein>
<evidence type="ECO:0000256" key="9">
    <source>
        <dbReference type="PROSITE-ProRule" id="PRU00169"/>
    </source>
</evidence>
<evidence type="ECO:0000313" key="12">
    <source>
        <dbReference type="Proteomes" id="UP000094580"/>
    </source>
</evidence>
<keyword evidence="5" id="KW-0805">Transcription regulation</keyword>
<reference evidence="11 12" key="1">
    <citation type="submission" date="2016-07" db="EMBL/GenBank/DDBJ databases">
        <authorList>
            <person name="Townsley L."/>
            <person name="Shank E.A."/>
        </authorList>
    </citation>
    <scope>NUCLEOTIDE SEQUENCE [LARGE SCALE GENOMIC DNA]</scope>
    <source>
        <strain evidence="11 12">CH01</strain>
    </source>
</reference>